<evidence type="ECO:0000313" key="2">
    <source>
        <dbReference type="EMBL" id="GAQ77895.1"/>
    </source>
</evidence>
<keyword evidence="3" id="KW-1185">Reference proteome</keyword>
<gene>
    <name evidence="2" type="ORF">KFL_000050320</name>
</gene>
<feature type="transmembrane region" description="Helical" evidence="1">
    <location>
        <begin position="145"/>
        <end position="164"/>
    </location>
</feature>
<sequence length="280" mass="31753">MGMKNAPEDLKEEKQMPLSLLTESKVRLGPLLTVELHSAVDGELTRIVYVQSFMIDDTDPEGRPEISLWEVRRTFGLREDAPLFHWEGSDSRRCFFRRNVLGPRILEFPPPLLHYTQNLKTPGGLPVLPVCTNFTGGVQMDRRTVSWLLVLDATAVGLAFHRQIDFCAPRGMYETIILPLALLLLWCYLIVGCFGHVTECVSRKAKQSLGKDKYRVIERLVRGFRSLLIGAIMLFPLWLLFQPLPVGSTLSTSDITSTPSAMNETVSYYKVDSAEFRMEM</sequence>
<organism evidence="2 3">
    <name type="scientific">Klebsormidium nitens</name>
    <name type="common">Green alga</name>
    <name type="synonym">Ulothrix nitens</name>
    <dbReference type="NCBI Taxonomy" id="105231"/>
    <lineage>
        <taxon>Eukaryota</taxon>
        <taxon>Viridiplantae</taxon>
        <taxon>Streptophyta</taxon>
        <taxon>Klebsormidiophyceae</taxon>
        <taxon>Klebsormidiales</taxon>
        <taxon>Klebsormidiaceae</taxon>
        <taxon>Klebsormidium</taxon>
    </lineage>
</organism>
<evidence type="ECO:0000313" key="3">
    <source>
        <dbReference type="Proteomes" id="UP000054558"/>
    </source>
</evidence>
<dbReference type="Proteomes" id="UP000054558">
    <property type="component" value="Unassembled WGS sequence"/>
</dbReference>
<name>A0A1Y1HHF6_KLENI</name>
<keyword evidence="1" id="KW-1133">Transmembrane helix</keyword>
<reference evidence="2 3" key="1">
    <citation type="journal article" date="2014" name="Nat. Commun.">
        <title>Klebsormidium flaccidum genome reveals primary factors for plant terrestrial adaptation.</title>
        <authorList>
            <person name="Hori K."/>
            <person name="Maruyama F."/>
            <person name="Fujisawa T."/>
            <person name="Togashi T."/>
            <person name="Yamamoto N."/>
            <person name="Seo M."/>
            <person name="Sato S."/>
            <person name="Yamada T."/>
            <person name="Mori H."/>
            <person name="Tajima N."/>
            <person name="Moriyama T."/>
            <person name="Ikeuchi M."/>
            <person name="Watanabe M."/>
            <person name="Wada H."/>
            <person name="Kobayashi K."/>
            <person name="Saito M."/>
            <person name="Masuda T."/>
            <person name="Sasaki-Sekimoto Y."/>
            <person name="Mashiguchi K."/>
            <person name="Awai K."/>
            <person name="Shimojima M."/>
            <person name="Masuda S."/>
            <person name="Iwai M."/>
            <person name="Nobusawa T."/>
            <person name="Narise T."/>
            <person name="Kondo S."/>
            <person name="Saito H."/>
            <person name="Sato R."/>
            <person name="Murakawa M."/>
            <person name="Ihara Y."/>
            <person name="Oshima-Yamada Y."/>
            <person name="Ohtaka K."/>
            <person name="Satoh M."/>
            <person name="Sonobe K."/>
            <person name="Ishii M."/>
            <person name="Ohtani R."/>
            <person name="Kanamori-Sato M."/>
            <person name="Honoki R."/>
            <person name="Miyazaki D."/>
            <person name="Mochizuki H."/>
            <person name="Umetsu J."/>
            <person name="Higashi K."/>
            <person name="Shibata D."/>
            <person name="Kamiya Y."/>
            <person name="Sato N."/>
            <person name="Nakamura Y."/>
            <person name="Tabata S."/>
            <person name="Ida S."/>
            <person name="Kurokawa K."/>
            <person name="Ohta H."/>
        </authorList>
    </citation>
    <scope>NUCLEOTIDE SEQUENCE [LARGE SCALE GENOMIC DNA]</scope>
    <source>
        <strain evidence="2 3">NIES-2285</strain>
    </source>
</reference>
<keyword evidence="1" id="KW-0472">Membrane</keyword>
<keyword evidence="1" id="KW-0812">Transmembrane</keyword>
<dbReference type="AlphaFoldDB" id="A0A1Y1HHF6"/>
<proteinExistence type="predicted"/>
<dbReference type="EMBL" id="DF236954">
    <property type="protein sequence ID" value="GAQ77895.1"/>
    <property type="molecule type" value="Genomic_DNA"/>
</dbReference>
<protein>
    <submittedName>
        <fullName evidence="2">Uncharacterized protein</fullName>
    </submittedName>
</protein>
<feature type="transmembrane region" description="Helical" evidence="1">
    <location>
        <begin position="176"/>
        <end position="202"/>
    </location>
</feature>
<feature type="transmembrane region" description="Helical" evidence="1">
    <location>
        <begin position="223"/>
        <end position="241"/>
    </location>
</feature>
<accession>A0A1Y1HHF6</accession>
<evidence type="ECO:0000256" key="1">
    <source>
        <dbReference type="SAM" id="Phobius"/>
    </source>
</evidence>